<proteinExistence type="predicted"/>
<dbReference type="Gene3D" id="3.40.190.10">
    <property type="entry name" value="Periplasmic binding protein-like II"/>
    <property type="match status" value="1"/>
</dbReference>
<comment type="caution">
    <text evidence="1">The sequence shown here is derived from an EMBL/GenBank/DDBJ whole genome shotgun (WGS) entry which is preliminary data.</text>
</comment>
<reference evidence="1 2" key="1">
    <citation type="submission" date="2023-07" db="EMBL/GenBank/DDBJ databases">
        <title>Comparative genomics of wheat-associated soil bacteria to identify genetic determinants of phenazine resistance.</title>
        <authorList>
            <person name="Mouncey N."/>
        </authorList>
    </citation>
    <scope>NUCLEOTIDE SEQUENCE [LARGE SCALE GENOMIC DNA]</scope>
    <source>
        <strain evidence="1 2">B3I12</strain>
    </source>
</reference>
<dbReference type="Proteomes" id="UP001232755">
    <property type="component" value="Unassembled WGS sequence"/>
</dbReference>
<evidence type="ECO:0000313" key="1">
    <source>
        <dbReference type="EMBL" id="MDQ0751140.1"/>
    </source>
</evidence>
<dbReference type="EMBL" id="JAUSYP010000001">
    <property type="protein sequence ID" value="MDQ0751140.1"/>
    <property type="molecule type" value="Genomic_DNA"/>
</dbReference>
<protein>
    <submittedName>
        <fullName evidence="1">Uncharacterized protein</fullName>
    </submittedName>
</protein>
<organism evidence="1 2">
    <name type="scientific">Streptomyces africanus</name>
    <dbReference type="NCBI Taxonomy" id="231024"/>
    <lineage>
        <taxon>Bacteria</taxon>
        <taxon>Bacillati</taxon>
        <taxon>Actinomycetota</taxon>
        <taxon>Actinomycetes</taxon>
        <taxon>Kitasatosporales</taxon>
        <taxon>Streptomycetaceae</taxon>
        <taxon>Streptomyces</taxon>
    </lineage>
</organism>
<dbReference type="Gene3D" id="3.10.105.10">
    <property type="entry name" value="Dipeptide-binding Protein, Domain 3"/>
    <property type="match status" value="1"/>
</dbReference>
<gene>
    <name evidence="1" type="ORF">QF034_005371</name>
</gene>
<keyword evidence="2" id="KW-1185">Reference proteome</keyword>
<sequence length="60" mass="6742">MTDLDQAAKRWGALDKKIGEKALTVPLFHPVYKRLYGEDVKNIVISDWTGVLDISQVAVK</sequence>
<accession>A0ABU0QVI7</accession>
<evidence type="ECO:0000313" key="2">
    <source>
        <dbReference type="Proteomes" id="UP001232755"/>
    </source>
</evidence>
<name>A0ABU0QVI7_9ACTN</name>